<proteinExistence type="predicted"/>
<feature type="transmembrane region" description="Helical" evidence="1">
    <location>
        <begin position="12"/>
        <end position="39"/>
    </location>
</feature>
<name>A0ABU0GMN8_9CELL</name>
<feature type="transmembrane region" description="Helical" evidence="1">
    <location>
        <begin position="160"/>
        <end position="177"/>
    </location>
</feature>
<reference evidence="2 3" key="1">
    <citation type="submission" date="2023-07" db="EMBL/GenBank/DDBJ databases">
        <title>Sequencing the genomes of 1000 actinobacteria strains.</title>
        <authorList>
            <person name="Klenk H.-P."/>
        </authorList>
    </citation>
    <scope>NUCLEOTIDE SEQUENCE [LARGE SCALE GENOMIC DNA]</scope>
    <source>
        <strain evidence="2 3">DSM 14785</strain>
    </source>
</reference>
<dbReference type="RefSeq" id="WP_233421201.1">
    <property type="nucleotide sequence ID" value="NZ_CP194061.1"/>
</dbReference>
<organism evidence="2 3">
    <name type="scientific">Cellulomonas iranensis</name>
    <dbReference type="NCBI Taxonomy" id="76862"/>
    <lineage>
        <taxon>Bacteria</taxon>
        <taxon>Bacillati</taxon>
        <taxon>Actinomycetota</taxon>
        <taxon>Actinomycetes</taxon>
        <taxon>Micrococcales</taxon>
        <taxon>Cellulomonadaceae</taxon>
        <taxon>Cellulomonas</taxon>
    </lineage>
</organism>
<evidence type="ECO:0000313" key="3">
    <source>
        <dbReference type="Proteomes" id="UP001240250"/>
    </source>
</evidence>
<feature type="transmembrane region" description="Helical" evidence="1">
    <location>
        <begin position="114"/>
        <end position="140"/>
    </location>
</feature>
<sequence length="260" mass="25725">MRTLTAEIGKLAALPAAWVAVAVATLGSLGVTVLNAAGVRDAVAAGDSAALGYTSAVEAAFSAVPLGTVGAVVLGVVAMSSEYTPNGTEAGGGRQITTTLTTTPSPWRVLVAKALAVAALVLLVAAVTVPACLAVAHQLVGDVPDVGAPHDAVARTVGTAVYWVLTALLALAVTVVTRSGLVPLVVLVVNSSMVSFSLLVGRLTPLARFLPDAAGISLFARDWEPPGGVALAPLAGGLVMAAWAVGALAAAGLVLTRRDA</sequence>
<accession>A0ABU0GMN8</accession>
<keyword evidence="1" id="KW-0472">Membrane</keyword>
<feature type="transmembrane region" description="Helical" evidence="1">
    <location>
        <begin position="230"/>
        <end position="255"/>
    </location>
</feature>
<keyword evidence="1" id="KW-1133">Transmembrane helix</keyword>
<evidence type="ECO:0000313" key="2">
    <source>
        <dbReference type="EMBL" id="MDQ0426612.1"/>
    </source>
</evidence>
<gene>
    <name evidence="2" type="ORF">JO380_002993</name>
</gene>
<dbReference type="EMBL" id="JAUSVM010000001">
    <property type="protein sequence ID" value="MDQ0426612.1"/>
    <property type="molecule type" value="Genomic_DNA"/>
</dbReference>
<evidence type="ECO:0008006" key="4">
    <source>
        <dbReference type="Google" id="ProtNLM"/>
    </source>
</evidence>
<protein>
    <recommendedName>
        <fullName evidence="4">ABC transporter permease</fullName>
    </recommendedName>
</protein>
<keyword evidence="3" id="KW-1185">Reference proteome</keyword>
<comment type="caution">
    <text evidence="2">The sequence shown here is derived from an EMBL/GenBank/DDBJ whole genome shotgun (WGS) entry which is preliminary data.</text>
</comment>
<dbReference type="Proteomes" id="UP001240250">
    <property type="component" value="Unassembled WGS sequence"/>
</dbReference>
<keyword evidence="1" id="KW-0812">Transmembrane</keyword>
<feature type="transmembrane region" description="Helical" evidence="1">
    <location>
        <begin position="59"/>
        <end position="79"/>
    </location>
</feature>
<feature type="transmembrane region" description="Helical" evidence="1">
    <location>
        <begin position="184"/>
        <end position="210"/>
    </location>
</feature>
<evidence type="ECO:0000256" key="1">
    <source>
        <dbReference type="SAM" id="Phobius"/>
    </source>
</evidence>